<dbReference type="CDD" id="cd00448">
    <property type="entry name" value="YjgF_YER057c_UK114_family"/>
    <property type="match status" value="1"/>
</dbReference>
<keyword evidence="2" id="KW-1185">Reference proteome</keyword>
<comment type="caution">
    <text evidence="1">The sequence shown here is derived from an EMBL/GenBank/DDBJ whole genome shotgun (WGS) entry which is preliminary data.</text>
</comment>
<protein>
    <submittedName>
        <fullName evidence="1">RidA family protein</fullName>
        <ecNumber evidence="1">3.5.-.-</ecNumber>
    </submittedName>
</protein>
<dbReference type="InterPro" id="IPR035959">
    <property type="entry name" value="RutC-like_sf"/>
</dbReference>
<dbReference type="RefSeq" id="WP_311512017.1">
    <property type="nucleotide sequence ID" value="NZ_JAVREP010000007.1"/>
</dbReference>
<dbReference type="Gene3D" id="3.30.1330.40">
    <property type="entry name" value="RutC-like"/>
    <property type="match status" value="1"/>
</dbReference>
<proteinExistence type="predicted"/>
<dbReference type="Proteomes" id="UP001183390">
    <property type="component" value="Unassembled WGS sequence"/>
</dbReference>
<name>A0ABU2M9N0_9ACTN</name>
<gene>
    <name evidence="1" type="ORF">RM479_13215</name>
</gene>
<dbReference type="PANTHER" id="PTHR43857">
    <property type="entry name" value="BLR7761 PROTEIN"/>
    <property type="match status" value="1"/>
</dbReference>
<evidence type="ECO:0000313" key="1">
    <source>
        <dbReference type="EMBL" id="MDT0329373.1"/>
    </source>
</evidence>
<accession>A0ABU2M9N0</accession>
<dbReference type="EMBL" id="JAVREP010000007">
    <property type="protein sequence ID" value="MDT0329373.1"/>
    <property type="molecule type" value="Genomic_DNA"/>
</dbReference>
<dbReference type="PANTHER" id="PTHR43857:SF1">
    <property type="entry name" value="YJGH FAMILY PROTEIN"/>
    <property type="match status" value="1"/>
</dbReference>
<evidence type="ECO:0000313" key="2">
    <source>
        <dbReference type="Proteomes" id="UP001183390"/>
    </source>
</evidence>
<dbReference type="GO" id="GO:0016787">
    <property type="term" value="F:hydrolase activity"/>
    <property type="evidence" value="ECO:0007669"/>
    <property type="project" value="UniProtKB-KW"/>
</dbReference>
<dbReference type="EC" id="3.5.-.-" evidence="1"/>
<reference evidence="2" key="1">
    <citation type="submission" date="2023-07" db="EMBL/GenBank/DDBJ databases">
        <title>30 novel species of actinomycetes from the DSMZ collection.</title>
        <authorList>
            <person name="Nouioui I."/>
        </authorList>
    </citation>
    <scope>NUCLEOTIDE SEQUENCE [LARGE SCALE GENOMIC DNA]</scope>
    <source>
        <strain evidence="2">DSM 44743</strain>
    </source>
</reference>
<keyword evidence="1" id="KW-0378">Hydrolase</keyword>
<sequence length="133" mass="14066">MSHTVINPATLHDPVGFGYSHLASTEGFVFVAGQYASDADGGVVSPDDFARQVERSFENLETALAAGGVGPRDVVQLRTYVVGLDLDRLGVLTARVERTWGARPPTQSLLGVAALALPGMLFEVDAIAVRDRG</sequence>
<dbReference type="Pfam" id="PF01042">
    <property type="entry name" value="Ribonuc_L-PSP"/>
    <property type="match status" value="1"/>
</dbReference>
<organism evidence="1 2">
    <name type="scientific">Nocardiopsis lambiniae</name>
    <dbReference type="NCBI Taxonomy" id="3075539"/>
    <lineage>
        <taxon>Bacteria</taxon>
        <taxon>Bacillati</taxon>
        <taxon>Actinomycetota</taxon>
        <taxon>Actinomycetes</taxon>
        <taxon>Streptosporangiales</taxon>
        <taxon>Nocardiopsidaceae</taxon>
        <taxon>Nocardiopsis</taxon>
    </lineage>
</organism>
<dbReference type="InterPro" id="IPR006175">
    <property type="entry name" value="YjgF/YER057c/UK114"/>
</dbReference>
<dbReference type="SUPFAM" id="SSF55298">
    <property type="entry name" value="YjgF-like"/>
    <property type="match status" value="1"/>
</dbReference>